<protein>
    <recommendedName>
        <fullName evidence="8">Major facilitator superfamily (MFS) profile domain-containing protein</fullName>
    </recommendedName>
</protein>
<dbReference type="Proteomes" id="UP000672032">
    <property type="component" value="Chromosome 8"/>
</dbReference>
<dbReference type="Gene3D" id="1.20.1720.10">
    <property type="entry name" value="Multidrug resistance protein D"/>
    <property type="match status" value="1"/>
</dbReference>
<dbReference type="PANTHER" id="PTHR23501:SF187">
    <property type="entry name" value="MAJOR FACILITATOR SUPERFAMILY (MFS) PROFILE DOMAIN-CONTAINING PROTEIN"/>
    <property type="match status" value="1"/>
</dbReference>
<dbReference type="SUPFAM" id="SSF103473">
    <property type="entry name" value="MFS general substrate transporter"/>
    <property type="match status" value="1"/>
</dbReference>
<dbReference type="PROSITE" id="PS50850">
    <property type="entry name" value="MFS"/>
    <property type="match status" value="1"/>
</dbReference>
<name>A0A8A3PP10_9HELO</name>
<dbReference type="EMBL" id="CP063412">
    <property type="protein sequence ID" value="QSZ37212.1"/>
    <property type="molecule type" value="Genomic_DNA"/>
</dbReference>
<dbReference type="InterPro" id="IPR020846">
    <property type="entry name" value="MFS_dom"/>
</dbReference>
<keyword evidence="5 7" id="KW-0472">Membrane</keyword>
<evidence type="ECO:0000313" key="10">
    <source>
        <dbReference type="Proteomes" id="UP000672032"/>
    </source>
</evidence>
<dbReference type="GO" id="GO:0005886">
    <property type="term" value="C:plasma membrane"/>
    <property type="evidence" value="ECO:0007669"/>
    <property type="project" value="TreeGrafter"/>
</dbReference>
<organism evidence="9 10">
    <name type="scientific">Monilinia vaccinii-corymbosi</name>
    <dbReference type="NCBI Taxonomy" id="61207"/>
    <lineage>
        <taxon>Eukaryota</taxon>
        <taxon>Fungi</taxon>
        <taxon>Dikarya</taxon>
        <taxon>Ascomycota</taxon>
        <taxon>Pezizomycotina</taxon>
        <taxon>Leotiomycetes</taxon>
        <taxon>Helotiales</taxon>
        <taxon>Sclerotiniaceae</taxon>
        <taxon>Monilinia</taxon>
    </lineage>
</organism>
<reference evidence="9" key="1">
    <citation type="submission" date="2020-10" db="EMBL/GenBank/DDBJ databases">
        <title>Genome Sequence of Monilinia vaccinii-corymbosi Sheds Light on Mummy Berry Disease Infection of Blueberry and Mating Type.</title>
        <authorList>
            <person name="Yow A.G."/>
            <person name="Zhang Y."/>
            <person name="Bansal K."/>
            <person name="Eacker S.M."/>
            <person name="Sullivan S."/>
            <person name="Liachko I."/>
            <person name="Cubeta M.A."/>
            <person name="Rollins J.A."/>
            <person name="Ashrafi H."/>
        </authorList>
    </citation>
    <scope>NUCLEOTIDE SEQUENCE</scope>
    <source>
        <strain evidence="9">RL-1</strain>
    </source>
</reference>
<evidence type="ECO:0000313" key="9">
    <source>
        <dbReference type="EMBL" id="QSZ37212.1"/>
    </source>
</evidence>
<sequence length="188" mass="20488">MKARLISKINPESLITHYDSSLYFVVLCLLSFMGAIDATIVTTSLPTITSDIGGERLYIWIANGFLFAPTIPQLLVGQISDIFGRRNPMLIAIALFALGSGIADGAHDPAMVIAGRTIQGLDSAGLYGPSERHEVPLSVERWGFFERHIEPRKKAEADFAFIIDTRPVSADQRVVSGEVAADEKVVEN</sequence>
<evidence type="ECO:0000256" key="2">
    <source>
        <dbReference type="ARBA" id="ARBA00022448"/>
    </source>
</evidence>
<dbReference type="InterPro" id="IPR036259">
    <property type="entry name" value="MFS_trans_sf"/>
</dbReference>
<dbReference type="AlphaFoldDB" id="A0A8A3PP10"/>
<evidence type="ECO:0000256" key="1">
    <source>
        <dbReference type="ARBA" id="ARBA00004141"/>
    </source>
</evidence>
<feature type="transmembrane region" description="Helical" evidence="7">
    <location>
        <begin position="21"/>
        <end position="45"/>
    </location>
</feature>
<evidence type="ECO:0000256" key="3">
    <source>
        <dbReference type="ARBA" id="ARBA00022692"/>
    </source>
</evidence>
<dbReference type="PANTHER" id="PTHR23501">
    <property type="entry name" value="MAJOR FACILITATOR SUPERFAMILY"/>
    <property type="match status" value="1"/>
</dbReference>
<evidence type="ECO:0000256" key="7">
    <source>
        <dbReference type="SAM" id="Phobius"/>
    </source>
</evidence>
<keyword evidence="2" id="KW-0813">Transport</keyword>
<keyword evidence="3 7" id="KW-0812">Transmembrane</keyword>
<keyword evidence="4 7" id="KW-1133">Transmembrane helix</keyword>
<evidence type="ECO:0000256" key="6">
    <source>
        <dbReference type="ARBA" id="ARBA00023180"/>
    </source>
</evidence>
<feature type="domain" description="Major facilitator superfamily (MFS) profile" evidence="8">
    <location>
        <begin position="23"/>
        <end position="188"/>
    </location>
</feature>
<keyword evidence="6" id="KW-0325">Glycoprotein</keyword>
<evidence type="ECO:0000256" key="5">
    <source>
        <dbReference type="ARBA" id="ARBA00023136"/>
    </source>
</evidence>
<proteinExistence type="predicted"/>
<evidence type="ECO:0000259" key="8">
    <source>
        <dbReference type="PROSITE" id="PS50850"/>
    </source>
</evidence>
<dbReference type="OrthoDB" id="3503994at2759"/>
<gene>
    <name evidence="9" type="ORF">DSL72_009306</name>
</gene>
<dbReference type="PROSITE" id="PS00216">
    <property type="entry name" value="SUGAR_TRANSPORT_1"/>
    <property type="match status" value="1"/>
</dbReference>
<dbReference type="Pfam" id="PF07690">
    <property type="entry name" value="MFS_1"/>
    <property type="match status" value="1"/>
</dbReference>
<feature type="transmembrane region" description="Helical" evidence="7">
    <location>
        <begin position="57"/>
        <end position="76"/>
    </location>
</feature>
<dbReference type="InterPro" id="IPR005829">
    <property type="entry name" value="Sugar_transporter_CS"/>
</dbReference>
<accession>A0A8A3PP10</accession>
<keyword evidence="10" id="KW-1185">Reference proteome</keyword>
<dbReference type="GO" id="GO:0022857">
    <property type="term" value="F:transmembrane transporter activity"/>
    <property type="evidence" value="ECO:0007669"/>
    <property type="project" value="InterPro"/>
</dbReference>
<dbReference type="InterPro" id="IPR011701">
    <property type="entry name" value="MFS"/>
</dbReference>
<comment type="subcellular location">
    <subcellularLocation>
        <location evidence="1">Membrane</location>
        <topology evidence="1">Multi-pass membrane protein</topology>
    </subcellularLocation>
</comment>
<evidence type="ECO:0000256" key="4">
    <source>
        <dbReference type="ARBA" id="ARBA00022989"/>
    </source>
</evidence>